<dbReference type="InterPro" id="IPR007110">
    <property type="entry name" value="Ig-like_dom"/>
</dbReference>
<dbReference type="InterPro" id="IPR013162">
    <property type="entry name" value="CD80_C2-set"/>
</dbReference>
<dbReference type="AlphaFoldDB" id="A0A9P0KVE7"/>
<dbReference type="InterPro" id="IPR036179">
    <property type="entry name" value="Ig-like_dom_sf"/>
</dbReference>
<keyword evidence="3" id="KW-1015">Disulfide bond</keyword>
<evidence type="ECO:0000313" key="6">
    <source>
        <dbReference type="Proteomes" id="UP001152888"/>
    </source>
</evidence>
<feature type="domain" description="Ig-like" evidence="4">
    <location>
        <begin position="128"/>
        <end position="223"/>
    </location>
</feature>
<evidence type="ECO:0000313" key="5">
    <source>
        <dbReference type="EMBL" id="CAH1985027.1"/>
    </source>
</evidence>
<dbReference type="SUPFAM" id="SSF48726">
    <property type="entry name" value="Immunoglobulin"/>
    <property type="match status" value="2"/>
</dbReference>
<evidence type="ECO:0000256" key="3">
    <source>
        <dbReference type="ARBA" id="ARBA00023157"/>
    </source>
</evidence>
<dbReference type="PANTHER" id="PTHR21261:SF15">
    <property type="entry name" value="BEATEN PATH IIIA, ISOFORM D-RELATED"/>
    <property type="match status" value="1"/>
</dbReference>
<evidence type="ECO:0000256" key="1">
    <source>
        <dbReference type="ARBA" id="ARBA00004167"/>
    </source>
</evidence>
<dbReference type="InterPro" id="IPR013783">
    <property type="entry name" value="Ig-like_fold"/>
</dbReference>
<sequence>MFIFFAGGGSALKDVSVTIPTAVRVMDTITLQCRFDLEGEPLYTLKWYKGGKEFYRYIPKEMPNTQVFALPGINVDRSKSNPYEVVLRNVQPEATGKYKCEVSSDAPNFYTIMESAYLFVIDVPVDDPVMTVDKEVADVGSILTGNCSTPASYPAANITWYLNGKKIPQSSQRLLTPSELQNTVPSASATSVNPRRTPMVAFSQLELDIDEDTFQNGKARLKCAGTIFHLYKREKEIVLEEERPRPKPSSVLGIRDAAGDSSQHSKSVFSVTILTIFFLVR</sequence>
<dbReference type="OrthoDB" id="6343941at2759"/>
<dbReference type="GO" id="GO:0016020">
    <property type="term" value="C:membrane"/>
    <property type="evidence" value="ECO:0007669"/>
    <property type="project" value="UniProtKB-SubCell"/>
</dbReference>
<dbReference type="Pfam" id="PF13927">
    <property type="entry name" value="Ig_3"/>
    <property type="match status" value="1"/>
</dbReference>
<dbReference type="Pfam" id="PF08205">
    <property type="entry name" value="C2-set_2"/>
    <property type="match status" value="1"/>
</dbReference>
<feature type="domain" description="Ig-like" evidence="4">
    <location>
        <begin position="27"/>
        <end position="110"/>
    </location>
</feature>
<proteinExistence type="predicted"/>
<comment type="subcellular location">
    <subcellularLocation>
        <location evidence="1">Membrane</location>
        <topology evidence="1">Single-pass membrane protein</topology>
    </subcellularLocation>
</comment>
<accession>A0A9P0KVE7</accession>
<reference evidence="5" key="1">
    <citation type="submission" date="2022-03" db="EMBL/GenBank/DDBJ databases">
        <authorList>
            <person name="Sayadi A."/>
        </authorList>
    </citation>
    <scope>NUCLEOTIDE SEQUENCE</scope>
</reference>
<keyword evidence="6" id="KW-1185">Reference proteome</keyword>
<dbReference type="EMBL" id="CAKOFQ010006969">
    <property type="protein sequence ID" value="CAH1985027.1"/>
    <property type="molecule type" value="Genomic_DNA"/>
</dbReference>
<gene>
    <name evidence="5" type="ORF">ACAOBT_LOCUS16442</name>
</gene>
<dbReference type="Proteomes" id="UP001152888">
    <property type="component" value="Unassembled WGS sequence"/>
</dbReference>
<dbReference type="Gene3D" id="2.60.40.10">
    <property type="entry name" value="Immunoglobulins"/>
    <property type="match status" value="2"/>
</dbReference>
<evidence type="ECO:0000259" key="4">
    <source>
        <dbReference type="PROSITE" id="PS50835"/>
    </source>
</evidence>
<dbReference type="CDD" id="cd00096">
    <property type="entry name" value="Ig"/>
    <property type="match status" value="1"/>
</dbReference>
<keyword evidence="2" id="KW-0472">Membrane</keyword>
<protein>
    <recommendedName>
        <fullName evidence="4">Ig-like domain-containing protein</fullName>
    </recommendedName>
</protein>
<dbReference type="PROSITE" id="PS50835">
    <property type="entry name" value="IG_LIKE"/>
    <property type="match status" value="2"/>
</dbReference>
<organism evidence="5 6">
    <name type="scientific">Acanthoscelides obtectus</name>
    <name type="common">Bean weevil</name>
    <name type="synonym">Bruchus obtectus</name>
    <dbReference type="NCBI Taxonomy" id="200917"/>
    <lineage>
        <taxon>Eukaryota</taxon>
        <taxon>Metazoa</taxon>
        <taxon>Ecdysozoa</taxon>
        <taxon>Arthropoda</taxon>
        <taxon>Hexapoda</taxon>
        <taxon>Insecta</taxon>
        <taxon>Pterygota</taxon>
        <taxon>Neoptera</taxon>
        <taxon>Endopterygota</taxon>
        <taxon>Coleoptera</taxon>
        <taxon>Polyphaga</taxon>
        <taxon>Cucujiformia</taxon>
        <taxon>Chrysomeloidea</taxon>
        <taxon>Chrysomelidae</taxon>
        <taxon>Bruchinae</taxon>
        <taxon>Bruchini</taxon>
        <taxon>Acanthoscelides</taxon>
    </lineage>
</organism>
<dbReference type="SMART" id="SM00409">
    <property type="entry name" value="IG"/>
    <property type="match status" value="1"/>
</dbReference>
<comment type="caution">
    <text evidence="5">The sequence shown here is derived from an EMBL/GenBank/DDBJ whole genome shotgun (WGS) entry which is preliminary data.</text>
</comment>
<dbReference type="InterPro" id="IPR003599">
    <property type="entry name" value="Ig_sub"/>
</dbReference>
<evidence type="ECO:0000256" key="2">
    <source>
        <dbReference type="ARBA" id="ARBA00023136"/>
    </source>
</evidence>
<dbReference type="PANTHER" id="PTHR21261">
    <property type="entry name" value="BEAT PROTEIN"/>
    <property type="match status" value="1"/>
</dbReference>
<name>A0A9P0KVE7_ACAOB</name>
<dbReference type="FunFam" id="2.60.40.10:FF:000437">
    <property type="entry name" value="Beat-IIIc, isoform A"/>
    <property type="match status" value="1"/>
</dbReference>